<reference evidence="2 3" key="1">
    <citation type="submission" date="2011-11" db="EMBL/GenBank/DDBJ databases">
        <authorList>
            <person name="Weinstock G."/>
            <person name="Sodergren E."/>
            <person name="Clifton S."/>
            <person name="Fulton L."/>
            <person name="Fulton B."/>
            <person name="Courtney L."/>
            <person name="Fronick C."/>
            <person name="Harrison M."/>
            <person name="Strong C."/>
            <person name="Farmer C."/>
            <person name="Delahaunty K."/>
            <person name="Markovic C."/>
            <person name="Hall O."/>
            <person name="Minx P."/>
            <person name="Tomlinson C."/>
            <person name="Mitreva M."/>
            <person name="Hou S."/>
            <person name="Chen J."/>
            <person name="Wollam A."/>
            <person name="Pepin K.H."/>
            <person name="Johnson M."/>
            <person name="Bhonagiri V."/>
            <person name="Zhang X."/>
            <person name="Suruliraj S."/>
            <person name="Warren W."/>
            <person name="Chinwalla A."/>
            <person name="Mardis E.R."/>
            <person name="Wilson R.K."/>
        </authorList>
    </citation>
    <scope>NUCLEOTIDE SEQUENCE [LARGE SCALE GENOMIC DNA]</scope>
    <source>
        <strain evidence="2 3">YIT 11816</strain>
    </source>
</reference>
<protein>
    <submittedName>
        <fullName evidence="2">Uncharacterized protein</fullName>
    </submittedName>
</protein>
<organism evidence="2 3">
    <name type="scientific">Sutterella parvirubra YIT 11816</name>
    <dbReference type="NCBI Taxonomy" id="762967"/>
    <lineage>
        <taxon>Bacteria</taxon>
        <taxon>Pseudomonadati</taxon>
        <taxon>Pseudomonadota</taxon>
        <taxon>Betaproteobacteria</taxon>
        <taxon>Burkholderiales</taxon>
        <taxon>Sutterellaceae</taxon>
        <taxon>Sutterella</taxon>
    </lineage>
</organism>
<evidence type="ECO:0000313" key="3">
    <source>
        <dbReference type="Proteomes" id="UP000004956"/>
    </source>
</evidence>
<evidence type="ECO:0000313" key="2">
    <source>
        <dbReference type="EMBL" id="EHY30555.1"/>
    </source>
</evidence>
<keyword evidence="3" id="KW-1185">Reference proteome</keyword>
<dbReference type="STRING" id="762967.HMPREF9440_02103"/>
<feature type="region of interest" description="Disordered" evidence="1">
    <location>
        <begin position="1"/>
        <end position="26"/>
    </location>
</feature>
<dbReference type="Proteomes" id="UP000004956">
    <property type="component" value="Unassembled WGS sequence"/>
</dbReference>
<evidence type="ECO:0000256" key="1">
    <source>
        <dbReference type="SAM" id="MobiDB-lite"/>
    </source>
</evidence>
<comment type="caution">
    <text evidence="2">The sequence shown here is derived from an EMBL/GenBank/DDBJ whole genome shotgun (WGS) entry which is preliminary data.</text>
</comment>
<dbReference type="HOGENOM" id="CLU_2482148_0_0_4"/>
<name>H3KH62_9BURK</name>
<dbReference type="EMBL" id="AFBQ01000314">
    <property type="protein sequence ID" value="EHY30555.1"/>
    <property type="molecule type" value="Genomic_DNA"/>
</dbReference>
<sequence>MFGKRRNASPGTAPGALWAPRSPEKRSGAFGCVPRAFEGGRTGSRRGLVSTVDEARDRAHGPRRTAILSKIYAEFYRERAARRFEKR</sequence>
<accession>H3KH62</accession>
<proteinExistence type="predicted"/>
<dbReference type="AlphaFoldDB" id="H3KH62"/>
<gene>
    <name evidence="2" type="ORF">HMPREF9440_02103</name>
</gene>